<evidence type="ECO:0000313" key="2">
    <source>
        <dbReference type="Proteomes" id="UP000606786"/>
    </source>
</evidence>
<reference evidence="1" key="1">
    <citation type="submission" date="2020-11" db="EMBL/GenBank/DDBJ databases">
        <authorList>
            <person name="Whitehead M."/>
        </authorList>
    </citation>
    <scope>NUCLEOTIDE SEQUENCE</scope>
    <source>
        <strain evidence="1">EGII</strain>
    </source>
</reference>
<dbReference type="Proteomes" id="UP000606786">
    <property type="component" value="Unassembled WGS sequence"/>
</dbReference>
<dbReference type="AlphaFoldDB" id="A0A811VFE1"/>
<name>A0A811VFE1_CERCA</name>
<feature type="non-terminal residue" evidence="1">
    <location>
        <position position="1"/>
    </location>
</feature>
<evidence type="ECO:0000313" key="1">
    <source>
        <dbReference type="EMBL" id="CAD7012902.1"/>
    </source>
</evidence>
<proteinExistence type="predicted"/>
<organism evidence="1 2">
    <name type="scientific">Ceratitis capitata</name>
    <name type="common">Mediterranean fruit fly</name>
    <name type="synonym">Tephritis capitata</name>
    <dbReference type="NCBI Taxonomy" id="7213"/>
    <lineage>
        <taxon>Eukaryota</taxon>
        <taxon>Metazoa</taxon>
        <taxon>Ecdysozoa</taxon>
        <taxon>Arthropoda</taxon>
        <taxon>Hexapoda</taxon>
        <taxon>Insecta</taxon>
        <taxon>Pterygota</taxon>
        <taxon>Neoptera</taxon>
        <taxon>Endopterygota</taxon>
        <taxon>Diptera</taxon>
        <taxon>Brachycera</taxon>
        <taxon>Muscomorpha</taxon>
        <taxon>Tephritoidea</taxon>
        <taxon>Tephritidae</taxon>
        <taxon>Ceratitis</taxon>
        <taxon>Ceratitis</taxon>
    </lineage>
</organism>
<comment type="caution">
    <text evidence="1">The sequence shown here is derived from an EMBL/GenBank/DDBJ whole genome shotgun (WGS) entry which is preliminary data.</text>
</comment>
<gene>
    <name evidence="1" type="ORF">CCAP1982_LOCUS21001</name>
</gene>
<dbReference type="EMBL" id="CAJHJT010000056">
    <property type="protein sequence ID" value="CAD7012902.1"/>
    <property type="molecule type" value="Genomic_DNA"/>
</dbReference>
<keyword evidence="2" id="KW-1185">Reference proteome</keyword>
<protein>
    <submittedName>
        <fullName evidence="1">(Mediterranean fruit fly) hypothetical protein</fullName>
    </submittedName>
</protein>
<accession>A0A811VFE1</accession>
<sequence length="61" mass="6845">CSKCSSSLGCVSISDAGFALCKCRVHWLTFQIYDFAKVREEKRVRKSKDNGYLLKAVVLEG</sequence>